<keyword evidence="3" id="KW-1185">Reference proteome</keyword>
<gene>
    <name evidence="2" type="ORF">GCM10011342_09330</name>
</gene>
<name>A0A8J2Y5W3_9PROT</name>
<feature type="chain" id="PRO_5035263805" description="Outer membrane protein beta-barrel domain-containing protein" evidence="1">
    <location>
        <begin position="21"/>
        <end position="252"/>
    </location>
</feature>
<reference evidence="2" key="1">
    <citation type="journal article" date="2014" name="Int. J. Syst. Evol. Microbiol.">
        <title>Complete genome sequence of Corynebacterium casei LMG S-19264T (=DSM 44701T), isolated from a smear-ripened cheese.</title>
        <authorList>
            <consortium name="US DOE Joint Genome Institute (JGI-PGF)"/>
            <person name="Walter F."/>
            <person name="Albersmeier A."/>
            <person name="Kalinowski J."/>
            <person name="Ruckert C."/>
        </authorList>
    </citation>
    <scope>NUCLEOTIDE SEQUENCE</scope>
    <source>
        <strain evidence="2">CGMCC 1.12921</strain>
    </source>
</reference>
<protein>
    <recommendedName>
        <fullName evidence="4">Outer membrane protein beta-barrel domain-containing protein</fullName>
    </recommendedName>
</protein>
<dbReference type="Proteomes" id="UP000613582">
    <property type="component" value="Unassembled WGS sequence"/>
</dbReference>
<sequence length="252" mass="27248">MSTKFLSLLAVLALPGTAVAQSSEPENKWEYIATAYGWFPGVSTTVETPIGDVEADVDFDEILETLDIAVLGAFEARKGRVALIGDLQFFDVSADTERAPGAFTGAEIDSQLMIFSAYATYALVDSDDLRFDVGGGLRYNGSSVEAQLIQEGGADGPFFEDDGGWTDLLLAARVYRQFSDKWYGTGYADVGGFGIEDSSELTWQLSAGLGYQFNDKWSTVGGYRHYSVEHGDDLVTATIEVSGPFLGVQARF</sequence>
<evidence type="ECO:0000313" key="2">
    <source>
        <dbReference type="EMBL" id="GGD02443.1"/>
    </source>
</evidence>
<evidence type="ECO:0000256" key="1">
    <source>
        <dbReference type="SAM" id="SignalP"/>
    </source>
</evidence>
<accession>A0A8J2Y5W3</accession>
<evidence type="ECO:0008006" key="4">
    <source>
        <dbReference type="Google" id="ProtNLM"/>
    </source>
</evidence>
<dbReference type="SUPFAM" id="SSF56925">
    <property type="entry name" value="OMPA-like"/>
    <property type="match status" value="1"/>
</dbReference>
<dbReference type="Gene3D" id="2.40.160.20">
    <property type="match status" value="1"/>
</dbReference>
<keyword evidence="1" id="KW-0732">Signal</keyword>
<comment type="caution">
    <text evidence="2">The sequence shown here is derived from an EMBL/GenBank/DDBJ whole genome shotgun (WGS) entry which is preliminary data.</text>
</comment>
<feature type="signal peptide" evidence="1">
    <location>
        <begin position="1"/>
        <end position="20"/>
    </location>
</feature>
<organism evidence="2 3">
    <name type="scientific">Aquisalinus flavus</name>
    <dbReference type="NCBI Taxonomy" id="1526572"/>
    <lineage>
        <taxon>Bacteria</taxon>
        <taxon>Pseudomonadati</taxon>
        <taxon>Pseudomonadota</taxon>
        <taxon>Alphaproteobacteria</taxon>
        <taxon>Parvularculales</taxon>
        <taxon>Parvularculaceae</taxon>
        <taxon>Aquisalinus</taxon>
    </lineage>
</organism>
<dbReference type="RefSeq" id="WP_188160113.1">
    <property type="nucleotide sequence ID" value="NZ_BMGH01000001.1"/>
</dbReference>
<evidence type="ECO:0000313" key="3">
    <source>
        <dbReference type="Proteomes" id="UP000613582"/>
    </source>
</evidence>
<dbReference type="InterPro" id="IPR011250">
    <property type="entry name" value="OMP/PagP_B-barrel"/>
</dbReference>
<dbReference type="AlphaFoldDB" id="A0A8J2Y5W3"/>
<reference evidence="2" key="2">
    <citation type="submission" date="2020-09" db="EMBL/GenBank/DDBJ databases">
        <authorList>
            <person name="Sun Q."/>
            <person name="Zhou Y."/>
        </authorList>
    </citation>
    <scope>NUCLEOTIDE SEQUENCE</scope>
    <source>
        <strain evidence="2">CGMCC 1.12921</strain>
    </source>
</reference>
<proteinExistence type="predicted"/>
<dbReference type="EMBL" id="BMGH01000001">
    <property type="protein sequence ID" value="GGD02443.1"/>
    <property type="molecule type" value="Genomic_DNA"/>
</dbReference>